<organism evidence="9 10">
    <name type="scientific">Psychromonas ingrahamii (strain DSM 17664 / CCUG 51855 / 37)</name>
    <dbReference type="NCBI Taxonomy" id="357804"/>
    <lineage>
        <taxon>Bacteria</taxon>
        <taxon>Pseudomonadati</taxon>
        <taxon>Pseudomonadota</taxon>
        <taxon>Gammaproteobacteria</taxon>
        <taxon>Alteromonadales</taxon>
        <taxon>Psychromonadaceae</taxon>
        <taxon>Psychromonas</taxon>
    </lineage>
</organism>
<dbReference type="InterPro" id="IPR036788">
    <property type="entry name" value="T_IF-3_C_sf"/>
</dbReference>
<proteinExistence type="inferred from homology"/>
<dbReference type="HOGENOM" id="CLU_054919_3_2_6"/>
<dbReference type="AlphaFoldDB" id="A1SWU4"/>
<dbReference type="GO" id="GO:0016020">
    <property type="term" value="C:membrane"/>
    <property type="evidence" value="ECO:0007669"/>
    <property type="project" value="TreeGrafter"/>
</dbReference>
<dbReference type="FunFam" id="3.30.110.10:FF:000001">
    <property type="entry name" value="Translation initiation factor IF-3"/>
    <property type="match status" value="1"/>
</dbReference>
<dbReference type="Gene3D" id="3.30.110.10">
    <property type="entry name" value="Translation initiation factor 3 (IF-3), C-terminal domain"/>
    <property type="match status" value="1"/>
</dbReference>
<name>A1SWU4_PSYIN</name>
<keyword evidence="4" id="KW-0963">Cytoplasm</keyword>
<dbReference type="HAMAP" id="MF_00080">
    <property type="entry name" value="IF_3"/>
    <property type="match status" value="1"/>
</dbReference>
<dbReference type="GO" id="GO:0003743">
    <property type="term" value="F:translation initiation factor activity"/>
    <property type="evidence" value="ECO:0007669"/>
    <property type="project" value="UniProtKB-UniRule"/>
</dbReference>
<comment type="subcellular location">
    <subcellularLocation>
        <location evidence="4 6">Cytoplasm</location>
    </subcellularLocation>
</comment>
<dbReference type="FunFam" id="3.10.20.80:FF:000001">
    <property type="entry name" value="Translation initiation factor IF-3"/>
    <property type="match status" value="1"/>
</dbReference>
<dbReference type="KEGG" id="pin:Ping_2218"/>
<dbReference type="NCBIfam" id="TIGR00168">
    <property type="entry name" value="infC"/>
    <property type="match status" value="1"/>
</dbReference>
<dbReference type="PROSITE" id="PS00938">
    <property type="entry name" value="IF3"/>
    <property type="match status" value="1"/>
</dbReference>
<dbReference type="InterPro" id="IPR001288">
    <property type="entry name" value="Translation_initiation_fac_3"/>
</dbReference>
<dbReference type="GO" id="GO:0005829">
    <property type="term" value="C:cytosol"/>
    <property type="evidence" value="ECO:0007669"/>
    <property type="project" value="TreeGrafter"/>
</dbReference>
<dbReference type="PANTHER" id="PTHR10938:SF0">
    <property type="entry name" value="TRANSLATION INITIATION FACTOR IF-3, MITOCHONDRIAL"/>
    <property type="match status" value="1"/>
</dbReference>
<evidence type="ECO:0000256" key="5">
    <source>
        <dbReference type="NCBIfam" id="TIGR00168"/>
    </source>
</evidence>
<evidence type="ECO:0000256" key="2">
    <source>
        <dbReference type="ARBA" id="ARBA00022540"/>
    </source>
</evidence>
<sequence length="182" mass="20552">MVIKGAKKAPQQGNKHRLNDEITGTEVRLSDSEGKPVGVVSLEEALNMAVESDLDLVEISPNAEPPVCRIMNYGKFLYEKTKSVKEQRKNQKQVQLKEIKFRPGTDIGDYQVKLRNLTRFLEEGNKAKVTLRYRGREMAHQSLGIDLLNRIKADLAEISVVESFPKMEGRQMVMVLGPKRAS</sequence>
<evidence type="ECO:0000256" key="1">
    <source>
        <dbReference type="ARBA" id="ARBA00005439"/>
    </source>
</evidence>
<comment type="similarity">
    <text evidence="1 4 6">Belongs to the IF-3 family.</text>
</comment>
<evidence type="ECO:0000313" key="9">
    <source>
        <dbReference type="EMBL" id="ABM03959.1"/>
    </source>
</evidence>
<comment type="subunit">
    <text evidence="4 6">Monomer.</text>
</comment>
<dbReference type="SUPFAM" id="SSF55200">
    <property type="entry name" value="Translation initiation factor IF3, C-terminal domain"/>
    <property type="match status" value="1"/>
</dbReference>
<evidence type="ECO:0000259" key="8">
    <source>
        <dbReference type="Pfam" id="PF05198"/>
    </source>
</evidence>
<keyword evidence="3 4" id="KW-0648">Protein biosynthesis</keyword>
<evidence type="ECO:0000256" key="4">
    <source>
        <dbReference type="HAMAP-Rule" id="MF_00080"/>
    </source>
</evidence>
<keyword evidence="10" id="KW-1185">Reference proteome</keyword>
<feature type="domain" description="Translation initiation factor 3 N-terminal" evidence="8">
    <location>
        <begin position="19"/>
        <end position="87"/>
    </location>
</feature>
<accession>A1SWU4</accession>
<dbReference type="GO" id="GO:0032790">
    <property type="term" value="P:ribosome disassembly"/>
    <property type="evidence" value="ECO:0007669"/>
    <property type="project" value="TreeGrafter"/>
</dbReference>
<dbReference type="eggNOG" id="COG0290">
    <property type="taxonomic scope" value="Bacteria"/>
</dbReference>
<dbReference type="Pfam" id="PF05198">
    <property type="entry name" value="IF3_N"/>
    <property type="match status" value="1"/>
</dbReference>
<dbReference type="InterPro" id="IPR019814">
    <property type="entry name" value="Translation_initiation_fac_3_N"/>
</dbReference>
<evidence type="ECO:0000256" key="3">
    <source>
        <dbReference type="ARBA" id="ARBA00022917"/>
    </source>
</evidence>
<comment type="function">
    <text evidence="4 6">IF-3 binds to the 30S ribosomal subunit and shifts the equilibrium between 70S ribosomes and their 50S and 30S subunits in favor of the free subunits, thus enhancing the availability of 30S subunits on which protein synthesis initiation begins.</text>
</comment>
<evidence type="ECO:0000259" key="7">
    <source>
        <dbReference type="Pfam" id="PF00707"/>
    </source>
</evidence>
<dbReference type="PANTHER" id="PTHR10938">
    <property type="entry name" value="TRANSLATION INITIATION FACTOR IF-3"/>
    <property type="match status" value="1"/>
</dbReference>
<dbReference type="Pfam" id="PF00707">
    <property type="entry name" value="IF3_C"/>
    <property type="match status" value="1"/>
</dbReference>
<dbReference type="EMBL" id="CP000510">
    <property type="protein sequence ID" value="ABM03959.1"/>
    <property type="molecule type" value="Genomic_DNA"/>
</dbReference>
<feature type="domain" description="Translation initiation factor 3 C-terminal" evidence="7">
    <location>
        <begin position="94"/>
        <end position="179"/>
    </location>
</feature>
<reference evidence="9 10" key="1">
    <citation type="submission" date="2007-01" db="EMBL/GenBank/DDBJ databases">
        <title>Complete sequence of Psychromonas ingrahamii 37.</title>
        <authorList>
            <consortium name="US DOE Joint Genome Institute"/>
            <person name="Copeland A."/>
            <person name="Lucas S."/>
            <person name="Lapidus A."/>
            <person name="Barry K."/>
            <person name="Detter J.C."/>
            <person name="Glavina del Rio T."/>
            <person name="Hammon N."/>
            <person name="Israni S."/>
            <person name="Dalin E."/>
            <person name="Tice H."/>
            <person name="Pitluck S."/>
            <person name="Thompson L.S."/>
            <person name="Brettin T."/>
            <person name="Bruce D."/>
            <person name="Han C."/>
            <person name="Tapia R."/>
            <person name="Schmutz J."/>
            <person name="Larimer F."/>
            <person name="Land M."/>
            <person name="Hauser L."/>
            <person name="Kyrpides N."/>
            <person name="Ivanova N."/>
            <person name="Staley J."/>
            <person name="Richardson P."/>
        </authorList>
    </citation>
    <scope>NUCLEOTIDE SEQUENCE [LARGE SCALE GENOMIC DNA]</scope>
    <source>
        <strain evidence="9 10">37</strain>
    </source>
</reference>
<dbReference type="Proteomes" id="UP000000639">
    <property type="component" value="Chromosome"/>
</dbReference>
<dbReference type="GO" id="GO:0043022">
    <property type="term" value="F:ribosome binding"/>
    <property type="evidence" value="ECO:0007669"/>
    <property type="project" value="UniProtKB-ARBA"/>
</dbReference>
<dbReference type="Gene3D" id="3.10.20.80">
    <property type="entry name" value="Translation initiation factor 3 (IF-3), N-terminal domain"/>
    <property type="match status" value="1"/>
</dbReference>
<evidence type="ECO:0000256" key="6">
    <source>
        <dbReference type="RuleBase" id="RU000646"/>
    </source>
</evidence>
<dbReference type="STRING" id="357804.Ping_2218"/>
<gene>
    <name evidence="4" type="primary">infC</name>
    <name evidence="9" type="ordered locus">Ping_2218</name>
</gene>
<keyword evidence="2 4" id="KW-0396">Initiation factor</keyword>
<dbReference type="SUPFAM" id="SSF54364">
    <property type="entry name" value="Translation initiation factor IF3, N-terminal domain"/>
    <property type="match status" value="1"/>
</dbReference>
<evidence type="ECO:0000313" key="10">
    <source>
        <dbReference type="Proteomes" id="UP000000639"/>
    </source>
</evidence>
<protein>
    <recommendedName>
        <fullName evidence="4 5">Translation initiation factor IF-3</fullName>
    </recommendedName>
</protein>
<dbReference type="InterPro" id="IPR019813">
    <property type="entry name" value="Translation_initiation_fac3_CS"/>
</dbReference>
<dbReference type="InterPro" id="IPR036787">
    <property type="entry name" value="T_IF-3_N_sf"/>
</dbReference>
<dbReference type="InterPro" id="IPR019815">
    <property type="entry name" value="Translation_initiation_fac_3_C"/>
</dbReference>